<dbReference type="SUPFAM" id="SSF48452">
    <property type="entry name" value="TPR-like"/>
    <property type="match status" value="1"/>
</dbReference>
<proteinExistence type="predicted"/>
<dbReference type="SUPFAM" id="SSF81901">
    <property type="entry name" value="HCP-like"/>
    <property type="match status" value="1"/>
</dbReference>
<dbReference type="Pfam" id="PF13176">
    <property type="entry name" value="TPR_7"/>
    <property type="match status" value="1"/>
</dbReference>
<evidence type="ECO:0000259" key="6">
    <source>
        <dbReference type="PROSITE" id="PS50089"/>
    </source>
</evidence>
<dbReference type="SMART" id="SM00184">
    <property type="entry name" value="RING"/>
    <property type="match status" value="1"/>
</dbReference>
<evidence type="ECO:0000256" key="1">
    <source>
        <dbReference type="ARBA" id="ARBA00022723"/>
    </source>
</evidence>
<dbReference type="InterPro" id="IPR011990">
    <property type="entry name" value="TPR-like_helical_dom_sf"/>
</dbReference>
<protein>
    <recommendedName>
        <fullName evidence="6">RING-type domain-containing protein</fullName>
    </recommendedName>
</protein>
<dbReference type="EMBL" id="MK072255">
    <property type="protein sequence ID" value="AYV81001.1"/>
    <property type="molecule type" value="Genomic_DNA"/>
</dbReference>
<reference evidence="7" key="1">
    <citation type="submission" date="2018-10" db="EMBL/GenBank/DDBJ databases">
        <title>Hidden diversity of soil giant viruses.</title>
        <authorList>
            <person name="Schulz F."/>
            <person name="Alteio L."/>
            <person name="Goudeau D."/>
            <person name="Ryan E.M."/>
            <person name="Malmstrom R.R."/>
            <person name="Blanchard J."/>
            <person name="Woyke T."/>
        </authorList>
    </citation>
    <scope>NUCLEOTIDE SEQUENCE</scope>
    <source>
        <strain evidence="7">HAV1</strain>
    </source>
</reference>
<keyword evidence="5" id="KW-0802">TPR repeat</keyword>
<evidence type="ECO:0000256" key="3">
    <source>
        <dbReference type="ARBA" id="ARBA00022833"/>
    </source>
</evidence>
<evidence type="ECO:0000256" key="5">
    <source>
        <dbReference type="PROSITE-ProRule" id="PRU00339"/>
    </source>
</evidence>
<name>A0A3G5A461_9VIRU</name>
<dbReference type="InterPro" id="IPR013083">
    <property type="entry name" value="Znf_RING/FYVE/PHD"/>
</dbReference>
<dbReference type="PROSITE" id="PS50005">
    <property type="entry name" value="TPR"/>
    <property type="match status" value="1"/>
</dbReference>
<evidence type="ECO:0000256" key="2">
    <source>
        <dbReference type="ARBA" id="ARBA00022771"/>
    </source>
</evidence>
<dbReference type="Gene3D" id="3.30.40.10">
    <property type="entry name" value="Zinc/RING finger domain, C3HC4 (zinc finger)"/>
    <property type="match status" value="1"/>
</dbReference>
<dbReference type="PANTHER" id="PTHR12558:SF13">
    <property type="entry name" value="CELL DIVISION CYCLE PROTEIN 27 HOMOLOG"/>
    <property type="match status" value="1"/>
</dbReference>
<dbReference type="PROSITE" id="PS50089">
    <property type="entry name" value="ZF_RING_2"/>
    <property type="match status" value="1"/>
</dbReference>
<dbReference type="GO" id="GO:0008270">
    <property type="term" value="F:zinc ion binding"/>
    <property type="evidence" value="ECO:0007669"/>
    <property type="project" value="UniProtKB-KW"/>
</dbReference>
<dbReference type="Pfam" id="PF13181">
    <property type="entry name" value="TPR_8"/>
    <property type="match status" value="2"/>
</dbReference>
<keyword evidence="2 4" id="KW-0863">Zinc-finger</keyword>
<dbReference type="SUPFAM" id="SSF57850">
    <property type="entry name" value="RING/U-box"/>
    <property type="match status" value="1"/>
</dbReference>
<dbReference type="InterPro" id="IPR017907">
    <property type="entry name" value="Znf_RING_CS"/>
</dbReference>
<accession>A0A3G5A461</accession>
<evidence type="ECO:0000313" key="7">
    <source>
        <dbReference type="EMBL" id="AYV81001.1"/>
    </source>
</evidence>
<dbReference type="PROSITE" id="PS00518">
    <property type="entry name" value="ZF_RING_1"/>
    <property type="match status" value="1"/>
</dbReference>
<organism evidence="7">
    <name type="scientific">Harvfovirus sp</name>
    <dbReference type="NCBI Taxonomy" id="2487768"/>
    <lineage>
        <taxon>Viruses</taxon>
        <taxon>Varidnaviria</taxon>
        <taxon>Bamfordvirae</taxon>
        <taxon>Nucleocytoviricota</taxon>
        <taxon>Megaviricetes</taxon>
        <taxon>Imitervirales</taxon>
        <taxon>Mimiviridae</taxon>
        <taxon>Klosneuvirinae</taxon>
    </lineage>
</organism>
<feature type="repeat" description="TPR" evidence="5">
    <location>
        <begin position="331"/>
        <end position="364"/>
    </location>
</feature>
<dbReference type="PANTHER" id="PTHR12558">
    <property type="entry name" value="CELL DIVISION CYCLE 16,23,27"/>
    <property type="match status" value="1"/>
</dbReference>
<keyword evidence="1" id="KW-0479">Metal-binding</keyword>
<dbReference type="Gene3D" id="1.25.40.10">
    <property type="entry name" value="Tetratricopeptide repeat domain"/>
    <property type="match status" value="4"/>
</dbReference>
<keyword evidence="3" id="KW-0862">Zinc</keyword>
<dbReference type="SMART" id="SM00028">
    <property type="entry name" value="TPR"/>
    <property type="match status" value="7"/>
</dbReference>
<sequence length="463" mass="53960">MNSIENDIREKLIQIIKKNYIAEFLERNNMSADNINNFSESQIVKIYDIFKGNVTPVMDDDPVVNNSIGLYYFSESDLENCEKFYLLAVEGNYSAAMFNVASLYRNQGKYDISEKYYLMGINDVKEFDENYYSAIGHLATVYGYQNKMELAEKYHLIAIESGTKISSMSMQKLGNLYCLNKKYDLAEKYLKMALDNGSDSASAGYILGTIYDEQEKFDLAEKYLLMNLAEDNIKMVHLLGNVYFKQNKYEMAEIYYLKATGMNHCDSMNNLACIYLQQSKGDLAEKYFLMAIEHGSLCAEYNLAHYYQSVEKYDFAEEYYLKSLRRDENCVDTIRNLGYLYHKTENYDLAEKFYVKGVCFNDSDCLFNLEILYEGNILKLYDTLKSFSSYSSVCENRLKELANEYVMRCFNNKKKLLSKIDHCEICFEDDVVVIPMECVHYYCLNCYVNLSKCPLCELELEVR</sequence>
<gene>
    <name evidence="7" type="ORF">Harvfovirus13_7</name>
</gene>
<feature type="domain" description="RING-type" evidence="6">
    <location>
        <begin position="423"/>
        <end position="457"/>
    </location>
</feature>
<dbReference type="InterPro" id="IPR019734">
    <property type="entry name" value="TPR_rpt"/>
</dbReference>
<dbReference type="CDD" id="cd16449">
    <property type="entry name" value="RING-HC"/>
    <property type="match status" value="1"/>
</dbReference>
<evidence type="ECO:0000256" key="4">
    <source>
        <dbReference type="PROSITE-ProRule" id="PRU00175"/>
    </source>
</evidence>
<dbReference type="InterPro" id="IPR001841">
    <property type="entry name" value="Znf_RING"/>
</dbReference>